<evidence type="ECO:0000313" key="1">
    <source>
        <dbReference type="EMBL" id="CSC15865.1"/>
    </source>
</evidence>
<gene>
    <name evidence="1" type="ORF">ERS013200_00712</name>
</gene>
<name>A0A656ATK7_VIBCL</name>
<dbReference type="AlphaFoldDB" id="A0A656ATK7"/>
<evidence type="ECO:0000313" key="2">
    <source>
        <dbReference type="Proteomes" id="UP000041770"/>
    </source>
</evidence>
<dbReference type="EMBL" id="CWQY01000003">
    <property type="protein sequence ID" value="CSC15865.1"/>
    <property type="molecule type" value="Genomic_DNA"/>
</dbReference>
<accession>A0A656ATK7</accession>
<organism evidence="1 2">
    <name type="scientific">Vibrio cholerae</name>
    <dbReference type="NCBI Taxonomy" id="666"/>
    <lineage>
        <taxon>Bacteria</taxon>
        <taxon>Pseudomonadati</taxon>
        <taxon>Pseudomonadota</taxon>
        <taxon>Gammaproteobacteria</taxon>
        <taxon>Vibrionales</taxon>
        <taxon>Vibrionaceae</taxon>
        <taxon>Vibrio</taxon>
    </lineage>
</organism>
<sequence>MNIVHAWANFVRVVKLFKRFEQLHVGARCFNGDHVGIQCRNRFDDLVEFAVTHMGVNLRFRTRATRRNLKRLHCPI</sequence>
<reference evidence="1 2" key="1">
    <citation type="submission" date="2015-07" db="EMBL/GenBank/DDBJ databases">
        <authorList>
            <consortium name="Pathogen Informatics"/>
        </authorList>
    </citation>
    <scope>NUCLEOTIDE SEQUENCE [LARGE SCALE GENOMIC DNA]</scope>
    <source>
        <strain evidence="1 2">A316</strain>
    </source>
</reference>
<dbReference type="Proteomes" id="UP000041770">
    <property type="component" value="Unassembled WGS sequence"/>
</dbReference>
<protein>
    <submittedName>
        <fullName evidence="1">Uncharacterized protein</fullName>
    </submittedName>
</protein>
<proteinExistence type="predicted"/>